<organism evidence="2 3">
    <name type="scientific">Sporosarcina ureilytica</name>
    <dbReference type="NCBI Taxonomy" id="298596"/>
    <lineage>
        <taxon>Bacteria</taxon>
        <taxon>Bacillati</taxon>
        <taxon>Bacillota</taxon>
        <taxon>Bacilli</taxon>
        <taxon>Bacillales</taxon>
        <taxon>Caryophanaceae</taxon>
        <taxon>Sporosarcina</taxon>
    </lineage>
</organism>
<dbReference type="Pfam" id="PF01396">
    <property type="entry name" value="Zn_ribbon_Top1"/>
    <property type="match status" value="1"/>
</dbReference>
<sequence length="259" mass="30584">MFIINPLLLAFVFLTGVIFLNRNYSVIKGAAGERKVNQLLNRLGPNYTLFHDLYLPTEKGTTQVDHIVTSPYGIFVIETKHYNGWIFGNEHNKYWTQVIYKRKERMLNPIWQNYGHIQALKNFIGEEHDAYLHSIIAFSNASTLKFKDDFRSARVTQFMNLTKVLKEWDIHRLNEIQLQEINIKLEGLVMKDKKLQRKVRKQHVQDIQSNRKERVWNEKRLLKQNICPKCKVELVLRDGKYGSFYGCSSFPKCRFTKNA</sequence>
<dbReference type="InterPro" id="IPR011528">
    <property type="entry name" value="NERD"/>
</dbReference>
<evidence type="ECO:0000313" key="3">
    <source>
        <dbReference type="Proteomes" id="UP000185746"/>
    </source>
</evidence>
<dbReference type="PROSITE" id="PS50965">
    <property type="entry name" value="NERD"/>
    <property type="match status" value="1"/>
</dbReference>
<gene>
    <name evidence="2" type="ORF">BI350_07565</name>
</gene>
<accession>A0A1D8JKA7</accession>
<protein>
    <recommendedName>
        <fullName evidence="1">NERD domain-containing protein</fullName>
    </recommendedName>
</protein>
<dbReference type="KEGG" id="surl:BI350_07565"/>
<keyword evidence="3" id="KW-1185">Reference proteome</keyword>
<dbReference type="EMBL" id="CP017560">
    <property type="protein sequence ID" value="AOV09146.1"/>
    <property type="molecule type" value="Genomic_DNA"/>
</dbReference>
<dbReference type="InterPro" id="IPR013498">
    <property type="entry name" value="Topo_IA_Znf"/>
</dbReference>
<dbReference type="Gene3D" id="3.30.65.10">
    <property type="entry name" value="Bacterial Topoisomerase I, domain 1"/>
    <property type="match status" value="1"/>
</dbReference>
<dbReference type="SUPFAM" id="SSF57783">
    <property type="entry name" value="Zinc beta-ribbon"/>
    <property type="match status" value="1"/>
</dbReference>
<name>A0A1D8JKA7_9BACL</name>
<dbReference type="GO" id="GO:0006265">
    <property type="term" value="P:DNA topological change"/>
    <property type="evidence" value="ECO:0007669"/>
    <property type="project" value="InterPro"/>
</dbReference>
<dbReference type="GO" id="GO:0005694">
    <property type="term" value="C:chromosome"/>
    <property type="evidence" value="ECO:0007669"/>
    <property type="project" value="InterPro"/>
</dbReference>
<dbReference type="Proteomes" id="UP000185746">
    <property type="component" value="Chromosome"/>
</dbReference>
<proteinExistence type="predicted"/>
<reference evidence="2 3" key="1">
    <citation type="submission" date="2016-09" db="EMBL/GenBank/DDBJ databases">
        <title>Complete genome sequence of the Lysinibacillus sphaericus LMG 22257, a specie of Bacillus with ureolytic activity that can effectively biodeposit calcium carbonate.</title>
        <authorList>
            <person name="Yan W."/>
        </authorList>
    </citation>
    <scope>NUCLEOTIDE SEQUENCE [LARGE SCALE GENOMIC DNA]</scope>
    <source>
        <strain evidence="2 3">LMG 22257</strain>
    </source>
</reference>
<evidence type="ECO:0000259" key="1">
    <source>
        <dbReference type="PROSITE" id="PS50965"/>
    </source>
</evidence>
<dbReference type="Pfam" id="PF08378">
    <property type="entry name" value="NERD"/>
    <property type="match status" value="1"/>
</dbReference>
<dbReference type="AlphaFoldDB" id="A0A1D8JKA7"/>
<dbReference type="GO" id="GO:0003677">
    <property type="term" value="F:DNA binding"/>
    <property type="evidence" value="ECO:0007669"/>
    <property type="project" value="InterPro"/>
</dbReference>
<feature type="domain" description="NERD" evidence="1">
    <location>
        <begin position="28"/>
        <end position="143"/>
    </location>
</feature>
<evidence type="ECO:0000313" key="2">
    <source>
        <dbReference type="EMBL" id="AOV09146.1"/>
    </source>
</evidence>
<dbReference type="GO" id="GO:0003916">
    <property type="term" value="F:DNA topoisomerase activity"/>
    <property type="evidence" value="ECO:0007669"/>
    <property type="project" value="InterPro"/>
</dbReference>